<evidence type="ECO:0000256" key="2">
    <source>
        <dbReference type="ARBA" id="ARBA00022679"/>
    </source>
</evidence>
<dbReference type="GO" id="GO:0016020">
    <property type="term" value="C:membrane"/>
    <property type="evidence" value="ECO:0007669"/>
    <property type="project" value="TreeGrafter"/>
</dbReference>
<sequence>MAKALQRYGLKRALVVHSEGLDEMSPPGLGVAYDITPESIQKLHSDPVEVVKTSSWSWFTSNRGKKKLQGEFHLYVDIGVEEESTEGVRANLAHAKVQVNTDTTTLSYWLNWRVFLCAIWLFASMFIASFMIWKYDYSSHSESDGERTQEGRACFLSSEEAWRPCMKEIRPVYLMAFRIIAFSLLLGTLIAEVVVYGGGINYYYTQWTLTLVTIYFGFGSLFSIYGYFQPQTNCSAHHLGEDAEKGSYVPLTCGGNDNGSKLLRDSDQQGQGKSFVLQVDVICGNAFQVMFQMTAGAVMLTDCVYWCVIFPFLTIIDYDLNILTVLAHSLNMICLLGETALNCLFSFFLLIFHWLRNTCKKLSRPSFQRFPLFRISYFILWTGVYVIFEWIVHAFVSIGWPYPILELSSPYAPLWYLLVAVLHVPCYSMFAVAVKIKYFLLSRWFPESYQSL</sequence>
<dbReference type="EMBL" id="JAVXUO010002429">
    <property type="protein sequence ID" value="KAK2973322.1"/>
    <property type="molecule type" value="Genomic_DNA"/>
</dbReference>
<accession>A0AA88UFI6</accession>
<feature type="transmembrane region" description="Helical" evidence="3">
    <location>
        <begin position="414"/>
        <end position="434"/>
    </location>
</feature>
<keyword evidence="5" id="KW-1185">Reference proteome</keyword>
<dbReference type="InterPro" id="IPR035902">
    <property type="entry name" value="Nuc_phospho_transferase"/>
</dbReference>
<feature type="non-terminal residue" evidence="4">
    <location>
        <position position="452"/>
    </location>
</feature>
<dbReference type="PANTHER" id="PTHR12242:SF29">
    <property type="entry name" value="TRANSMEMBRANE PROTEIN"/>
    <property type="match status" value="1"/>
</dbReference>
<protein>
    <submittedName>
        <fullName evidence="4">Uncharacterized protein</fullName>
    </submittedName>
</protein>
<dbReference type="AlphaFoldDB" id="A0AA88UFI6"/>
<gene>
    <name evidence="4" type="ORF">RJ640_027965</name>
</gene>
<name>A0AA88UFI6_9ASTE</name>
<proteinExistence type="predicted"/>
<evidence type="ECO:0000256" key="1">
    <source>
        <dbReference type="ARBA" id="ARBA00022676"/>
    </source>
</evidence>
<evidence type="ECO:0000313" key="4">
    <source>
        <dbReference type="EMBL" id="KAK2973322.1"/>
    </source>
</evidence>
<feature type="transmembrane region" description="Helical" evidence="3">
    <location>
        <begin position="375"/>
        <end position="402"/>
    </location>
</feature>
<evidence type="ECO:0000313" key="5">
    <source>
        <dbReference type="Proteomes" id="UP001187471"/>
    </source>
</evidence>
<feature type="transmembrane region" description="Helical" evidence="3">
    <location>
        <begin position="330"/>
        <end position="355"/>
    </location>
</feature>
<evidence type="ECO:0000256" key="3">
    <source>
        <dbReference type="SAM" id="Phobius"/>
    </source>
</evidence>
<feature type="transmembrane region" description="Helical" evidence="3">
    <location>
        <begin position="172"/>
        <end position="195"/>
    </location>
</feature>
<keyword evidence="3" id="KW-1133">Transmembrane helix</keyword>
<feature type="transmembrane region" description="Helical" evidence="3">
    <location>
        <begin position="207"/>
        <end position="228"/>
    </location>
</feature>
<reference evidence="4" key="1">
    <citation type="submission" date="2022-12" db="EMBL/GenBank/DDBJ databases">
        <title>Draft genome assemblies for two species of Escallonia (Escalloniales).</title>
        <authorList>
            <person name="Chanderbali A."/>
            <person name="Dervinis C."/>
            <person name="Anghel I."/>
            <person name="Soltis D."/>
            <person name="Soltis P."/>
            <person name="Zapata F."/>
        </authorList>
    </citation>
    <scope>NUCLEOTIDE SEQUENCE</scope>
    <source>
        <strain evidence="4">UCBG92.1500</strain>
        <tissue evidence="4">Leaf</tissue>
    </source>
</reference>
<dbReference type="Proteomes" id="UP001187471">
    <property type="component" value="Unassembled WGS sequence"/>
</dbReference>
<keyword evidence="2" id="KW-0808">Transferase</keyword>
<dbReference type="GO" id="GO:0016757">
    <property type="term" value="F:glycosyltransferase activity"/>
    <property type="evidence" value="ECO:0007669"/>
    <property type="project" value="UniProtKB-KW"/>
</dbReference>
<keyword evidence="1" id="KW-0328">Glycosyltransferase</keyword>
<comment type="caution">
    <text evidence="4">The sequence shown here is derived from an EMBL/GenBank/DDBJ whole genome shotgun (WGS) entry which is preliminary data.</text>
</comment>
<dbReference type="PANTHER" id="PTHR12242">
    <property type="entry name" value="OS02G0130600 PROTEIN-RELATED"/>
    <property type="match status" value="1"/>
</dbReference>
<dbReference type="Gene3D" id="3.40.1030.10">
    <property type="entry name" value="Nucleoside phosphorylase/phosphoribosyltransferase catalytic domain"/>
    <property type="match status" value="1"/>
</dbReference>
<organism evidence="4 5">
    <name type="scientific">Escallonia rubra</name>
    <dbReference type="NCBI Taxonomy" id="112253"/>
    <lineage>
        <taxon>Eukaryota</taxon>
        <taxon>Viridiplantae</taxon>
        <taxon>Streptophyta</taxon>
        <taxon>Embryophyta</taxon>
        <taxon>Tracheophyta</taxon>
        <taxon>Spermatophyta</taxon>
        <taxon>Magnoliopsida</taxon>
        <taxon>eudicotyledons</taxon>
        <taxon>Gunneridae</taxon>
        <taxon>Pentapetalae</taxon>
        <taxon>asterids</taxon>
        <taxon>campanulids</taxon>
        <taxon>Escalloniales</taxon>
        <taxon>Escalloniaceae</taxon>
        <taxon>Escallonia</taxon>
    </lineage>
</organism>
<feature type="transmembrane region" description="Helical" evidence="3">
    <location>
        <begin position="297"/>
        <end position="318"/>
    </location>
</feature>
<feature type="transmembrane region" description="Helical" evidence="3">
    <location>
        <begin position="112"/>
        <end position="133"/>
    </location>
</feature>
<keyword evidence="3" id="KW-0812">Transmembrane</keyword>
<keyword evidence="3" id="KW-0472">Membrane</keyword>